<dbReference type="KEGG" id="vg:11107127"/>
<dbReference type="OrthoDB" id="2566at10239"/>
<accession>D2J4T7</accession>
<proteinExistence type="predicted"/>
<reference evidence="1 2" key="2">
    <citation type="journal article" date="2012" name="J. Virol.">
        <title>The Genome of Pieris rapae Granulovirus.</title>
        <authorList>
            <person name="Zhang B.Q."/>
            <person name="Cheng R.L."/>
            <person name="Wang X.F."/>
            <person name="Zhang C.X."/>
        </authorList>
    </citation>
    <scope>NUCLEOTIDE SEQUENCE [LARGE SCALE GENOMIC DNA]</scope>
    <source>
        <strain evidence="1">Wuhan</strain>
    </source>
</reference>
<dbReference type="EMBL" id="GQ884143">
    <property type="protein sequence ID" value="ACZ63606.1"/>
    <property type="molecule type" value="Genomic_DNA"/>
</dbReference>
<organism evidence="1 2">
    <name type="scientific">Pieris rapae granulovirus Wuhan</name>
    <dbReference type="NCBI Taxonomy" id="2848030"/>
    <lineage>
        <taxon>Viruses</taxon>
        <taxon>Viruses incertae sedis</taxon>
        <taxon>Naldaviricetes</taxon>
        <taxon>Lefavirales</taxon>
        <taxon>Baculoviridae</taxon>
        <taxon>Betabaculovirus</taxon>
        <taxon>Betabaculovirus arrapae</taxon>
    </lineage>
</organism>
<dbReference type="GeneID" id="11107127"/>
<dbReference type="RefSeq" id="YP_003429444.1">
    <property type="nucleotide sequence ID" value="NC_013797.1"/>
</dbReference>
<keyword evidence="2" id="KW-1185">Reference proteome</keyword>
<evidence type="ECO:0000313" key="1">
    <source>
        <dbReference type="EMBL" id="ACZ63606.1"/>
    </source>
</evidence>
<evidence type="ECO:0000313" key="2">
    <source>
        <dbReference type="Proteomes" id="UP000202544"/>
    </source>
</evidence>
<dbReference type="InterPro" id="IPR010336">
    <property type="entry name" value="Baculo_ME53"/>
</dbReference>
<dbReference type="Pfam" id="PF06061">
    <property type="entry name" value="Baculo_ME53"/>
    <property type="match status" value="1"/>
</dbReference>
<dbReference type="Proteomes" id="UP000202544">
    <property type="component" value="Segment"/>
</dbReference>
<protein>
    <submittedName>
        <fullName evidence="1">ME-53</fullName>
    </submittedName>
</protein>
<dbReference type="GO" id="GO:0003677">
    <property type="term" value="F:DNA binding"/>
    <property type="evidence" value="ECO:0007669"/>
    <property type="project" value="InterPro"/>
</dbReference>
<dbReference type="GO" id="GO:0008270">
    <property type="term" value="F:zinc ion binding"/>
    <property type="evidence" value="ECO:0007669"/>
    <property type="project" value="InterPro"/>
</dbReference>
<name>D2J4T7_9BBAC</name>
<reference evidence="1 2" key="1">
    <citation type="journal article" date="2011" name="J. Proteome Res.">
        <title>ODV-associated proteins of the Pieris rapae granulovirus.</title>
        <authorList>
            <person name="Wang X.F."/>
            <person name="Zhang B.Q."/>
            <person name="Xu H.J."/>
            <person name="Cui Y.J."/>
            <person name="Xu Y.P."/>
            <person name="Zhang M.J."/>
            <person name="Han Y.S."/>
            <person name="Lee Y.S."/>
            <person name="Bao Y.Y."/>
            <person name="Zhang C.X."/>
        </authorList>
    </citation>
    <scope>NUCLEOTIDE SEQUENCE [LARGE SCALE GENOMIC DNA]</scope>
    <source>
        <strain evidence="1">Wuhan</strain>
    </source>
</reference>
<sequence>MQDIRVQFLTKETQEVINAMVGEAQKLILGINTTSCFKCNDSFKETKKHTSFIFIVVFDYLNLQDEILKFCCLKCCKNNEGMMDVIELYPTLSLHSVKKLMYFNVIKKFFFNFLDTDVLLYKKYVVVEDVESVIQQIFNDKEHNHEIQKLCLKRNNDELVSEDNVDTMRVDYGARYNFDKPLALNAKMACVVNQHCKIVTYYVEVYYKEYEKYRPFIVYYNQNNCKECCYCTNKICPETGHPVFYCSVCGPTDPNYFSKQHKMMFPFWRHKYNYDKVYWKTMKQKGLVQGNIMLYGVDTRRNR</sequence>